<reference evidence="3 4" key="1">
    <citation type="submission" date="2017-07" db="EMBL/GenBank/DDBJ databases">
        <title>Draft whole genome sequences of clinical Proprionibacteriaceae strains.</title>
        <authorList>
            <person name="Bernier A.-M."/>
            <person name="Bernard K."/>
            <person name="Domingo M.-C."/>
        </authorList>
    </citation>
    <scope>NUCLEOTIDE SEQUENCE [LARGE SCALE GENOMIC DNA]</scope>
    <source>
        <strain evidence="3 4">NML 030167</strain>
    </source>
</reference>
<accession>A0A255GLE2</accession>
<gene>
    <name evidence="3" type="ORF">CGZ94_04145</name>
</gene>
<evidence type="ECO:0000256" key="1">
    <source>
        <dbReference type="SAM" id="MobiDB-lite"/>
    </source>
</evidence>
<organism evidence="3 4">
    <name type="scientific">Enemella evansiae</name>
    <dbReference type="NCBI Taxonomy" id="2016499"/>
    <lineage>
        <taxon>Bacteria</taxon>
        <taxon>Bacillati</taxon>
        <taxon>Actinomycetota</taxon>
        <taxon>Actinomycetes</taxon>
        <taxon>Propionibacteriales</taxon>
        <taxon>Propionibacteriaceae</taxon>
        <taxon>Enemella</taxon>
    </lineage>
</organism>
<keyword evidence="2" id="KW-1133">Transmembrane helix</keyword>
<dbReference type="Pfam" id="PF04228">
    <property type="entry name" value="Zn_peptidase"/>
    <property type="match status" value="1"/>
</dbReference>
<evidence type="ECO:0000256" key="2">
    <source>
        <dbReference type="SAM" id="Phobius"/>
    </source>
</evidence>
<feature type="compositionally biased region" description="Gly residues" evidence="1">
    <location>
        <begin position="162"/>
        <end position="175"/>
    </location>
</feature>
<sequence length="427" mass="44496">MSRPARSAVNSPARSPMPATRCGPNRRRRCRMPSSTGCPRWSAPSPNDAAAVPRGPKRRPSAPPARSGPSAPSATIPISTAPGSPTGPGASPGTELDAVLAPGWQTGASTASTPGGSMSSPRPPSATSDRTVWWGFGVLTVVLIASLVGFTLLPATPAPAGAGAGQQAGRAGGGASPDASPSPTPSPTPTPPTLTDPTDSPLYRLELNVVACPGFTERTDRVPAGELRGYLQTVLDCLVASNREALERAGLPTVAPTLAEEGEMASSPCGAAEEQQNWAAAYCGGNQVIYYHADWQEQHGPYVGVIAHEYAHHLQLVTGLLEINHEQRQATQGQPNGKIKENELTRRNELQAQCVAGALLNGDWSPLRSRVGYQEFIDGTRSMDPQGASTHGTGRANNRWIAAGGTSTGPMYYKACNTYSAPADQVE</sequence>
<feature type="region of interest" description="Disordered" evidence="1">
    <location>
        <begin position="160"/>
        <end position="200"/>
    </location>
</feature>
<dbReference type="InterPro" id="IPR007343">
    <property type="entry name" value="Uncharacterised_pept_Zn_put"/>
</dbReference>
<dbReference type="AlphaFoldDB" id="A0A255GLE2"/>
<evidence type="ECO:0000313" key="3">
    <source>
        <dbReference type="EMBL" id="OYO16381.1"/>
    </source>
</evidence>
<protein>
    <recommendedName>
        <fullName evidence="5">Metalloprotease</fullName>
    </recommendedName>
</protein>
<dbReference type="EMBL" id="NMVO01000003">
    <property type="protein sequence ID" value="OYO16381.1"/>
    <property type="molecule type" value="Genomic_DNA"/>
</dbReference>
<keyword evidence="4" id="KW-1185">Reference proteome</keyword>
<proteinExistence type="predicted"/>
<name>A0A255GLE2_9ACTN</name>
<feature type="compositionally biased region" description="Pro residues" evidence="1">
    <location>
        <begin position="180"/>
        <end position="194"/>
    </location>
</feature>
<dbReference type="Proteomes" id="UP000215896">
    <property type="component" value="Unassembled WGS sequence"/>
</dbReference>
<feature type="region of interest" description="Disordered" evidence="1">
    <location>
        <begin position="1"/>
        <end position="128"/>
    </location>
</feature>
<evidence type="ECO:0008006" key="5">
    <source>
        <dbReference type="Google" id="ProtNLM"/>
    </source>
</evidence>
<evidence type="ECO:0000313" key="4">
    <source>
        <dbReference type="Proteomes" id="UP000215896"/>
    </source>
</evidence>
<keyword evidence="2" id="KW-0812">Transmembrane</keyword>
<keyword evidence="2" id="KW-0472">Membrane</keyword>
<feature type="compositionally biased region" description="Low complexity" evidence="1">
    <location>
        <begin position="64"/>
        <end position="94"/>
    </location>
</feature>
<feature type="transmembrane region" description="Helical" evidence="2">
    <location>
        <begin position="132"/>
        <end position="153"/>
    </location>
</feature>
<comment type="caution">
    <text evidence="3">The sequence shown here is derived from an EMBL/GenBank/DDBJ whole genome shotgun (WGS) entry which is preliminary data.</text>
</comment>